<dbReference type="EMBL" id="CP014672">
    <property type="protein sequence ID" value="ANW97535.1"/>
    <property type="molecule type" value="Genomic_DNA"/>
</dbReference>
<protein>
    <recommendedName>
        <fullName evidence="3">DUF370 domain-containing protein</fullName>
    </recommendedName>
</protein>
<gene>
    <name evidence="1" type="ORF">CSTERTH_00020</name>
</gene>
<dbReference type="RefSeq" id="WP_015357738.1">
    <property type="nucleotide sequence ID" value="NZ_CP014672.1"/>
</dbReference>
<dbReference type="NCBIfam" id="NF046065">
    <property type="entry name" value="MtxRegRemB"/>
    <property type="match status" value="1"/>
</dbReference>
<evidence type="ECO:0008006" key="3">
    <source>
        <dbReference type="Google" id="ProtNLM"/>
    </source>
</evidence>
<accession>A0A1B1Y9V2</accession>
<evidence type="ECO:0000313" key="2">
    <source>
        <dbReference type="Proteomes" id="UP000092971"/>
    </source>
</evidence>
<dbReference type="AlphaFoldDB" id="A0A1B1Y9V2"/>
<dbReference type="Proteomes" id="UP000092971">
    <property type="component" value="Chromosome"/>
</dbReference>
<name>A0A1B1Y9V2_THEST</name>
<proteinExistence type="predicted"/>
<organism evidence="1 2">
    <name type="scientific">Thermoclostridium stercorarium subsp. thermolacticum DSM 2910</name>
    <dbReference type="NCBI Taxonomy" id="1121336"/>
    <lineage>
        <taxon>Bacteria</taxon>
        <taxon>Bacillati</taxon>
        <taxon>Bacillota</taxon>
        <taxon>Clostridia</taxon>
        <taxon>Eubacteriales</taxon>
        <taxon>Oscillospiraceae</taxon>
        <taxon>Thermoclostridium</taxon>
    </lineage>
</organism>
<dbReference type="OrthoDB" id="9811390at2"/>
<sequence>MFLHIGGDYMVFTKDIVAIIDMERSTVSQDTRNFLKTSEEEGFIVNVDENELPKSIIITQGKYSNKVYLSPISTTTLYKRFMKKE</sequence>
<evidence type="ECO:0000313" key="1">
    <source>
        <dbReference type="EMBL" id="ANW97535.1"/>
    </source>
</evidence>
<dbReference type="Pfam" id="PF04025">
    <property type="entry name" value="RemA-like"/>
    <property type="match status" value="1"/>
</dbReference>
<dbReference type="InterPro" id="IPR007169">
    <property type="entry name" value="RemA-like"/>
</dbReference>
<reference evidence="1 2" key="1">
    <citation type="submission" date="2016-02" db="EMBL/GenBank/DDBJ databases">
        <title>Comparison of Clostridium stercorarium subspecies using comparative genomics and transcriptomics.</title>
        <authorList>
            <person name="Schellenberg J."/>
            <person name="Thallinger G."/>
            <person name="Levin D.B."/>
            <person name="Zhang X."/>
            <person name="Alvare G."/>
            <person name="Fristensky B."/>
            <person name="Sparling R."/>
        </authorList>
    </citation>
    <scope>NUCLEOTIDE SEQUENCE [LARGE SCALE GENOMIC DNA]</scope>
    <source>
        <strain evidence="1 2">DSM 2910</strain>
    </source>
</reference>